<dbReference type="GeneID" id="107073967"/>
<evidence type="ECO:0000313" key="4">
    <source>
        <dbReference type="RefSeq" id="XP_015190450.1"/>
    </source>
</evidence>
<accession>A0ABM1JDA3</accession>
<dbReference type="RefSeq" id="XP_015190450.1">
    <property type="nucleotide sequence ID" value="XM_015334964.1"/>
</dbReference>
<evidence type="ECO:0000313" key="3">
    <source>
        <dbReference type="RefSeq" id="XP_015190441.1"/>
    </source>
</evidence>
<keyword evidence="2" id="KW-1185">Reference proteome</keyword>
<evidence type="ECO:0000313" key="2">
    <source>
        <dbReference type="Proteomes" id="UP000694924"/>
    </source>
</evidence>
<dbReference type="PANTHER" id="PTHR28678:SF1">
    <property type="entry name" value="CODANIN-1"/>
    <property type="match status" value="1"/>
</dbReference>
<sequence length="835" mass="96971">MGEMNVCFQIDTDNREHFSSAIAFQTFRKQRDTFYEILRIWEQNHLVPGWAFQVALVGKIRSVLTQHNDATNYSHFARLFKSQLLISCIQKGQQEEIVDDDNILKTLKHIDPQKLTQLRKRLVTPLSSQNDVCVPSFPGTQEFFRDFILYAFNPIFYTHLENCLVHEIIELNKTQFTSSEIEDSETIVDEQTKRTFITCLTSLRLLAKMLGLLISLPYKLESYTNKEVITAQIEIRNNVVPSLNLQSCLQNAIMEGKMSLSIPWIVKYLAMMDIVSLRLTYYKPVLELLYYIYRTVNTYDFASSDCESVMSQKTAILLKFTLKWFFELPNFPKDFCLTWQEIYEMKELKTQRQFDKMLAQTYEVLSVESIDIVTPSKYCLDKLDIIDDEVLGKCCPITDLKLQTVSKKNVKHNTRGPNKHITPISSQLHKFGANNRRHLQLQLEEAFFHGQPTSTRKTVDFVFDRVASACVKHICNTLLASARETNLNVFREIMKRKYKAKHKETHATTNGNNNTEINELKSLLAKEMSMLASTASKDLKEQCDRSMPQFCERRIVQSIESLLAEDSLVPVKEMCIKIAYRVAIERINQWIQSHIVGGSLFHKDMDLEINRFIRNNNTLSIIQEKVHNPAAPNPSDVIHELRLQIWDIMDNNRNNVTLTSVTTILNKLYEILNERADLVLGPEKILYLLSVDFSLFLIAHRMDLFTRDIQDLIIKIWTIDNFKIFEADTPMLRLLSPRNVMLLAQPETDGTWLMCGQFLRRLLEESVLDIELLSDQYVALLRHDWPGPILKHLSKCLYESIAGYKSTDEKTEKIRYLLGWIGETCREIEIGDDFL</sequence>
<dbReference type="InterPro" id="IPR028171">
    <property type="entry name" value="Codanin-1_C"/>
</dbReference>
<feature type="domain" description="Codanin-1 C-terminal" evidence="1">
    <location>
        <begin position="381"/>
        <end position="491"/>
    </location>
</feature>
<dbReference type="RefSeq" id="XP_015190441.1">
    <property type="nucleotide sequence ID" value="XM_015334955.1"/>
</dbReference>
<protein>
    <submittedName>
        <fullName evidence="3 4">Codanin-1</fullName>
    </submittedName>
</protein>
<dbReference type="Proteomes" id="UP000694924">
    <property type="component" value="Unplaced"/>
</dbReference>
<organism evidence="2 3">
    <name type="scientific">Polistes dominula</name>
    <name type="common">European paper wasp</name>
    <name type="synonym">Vespa dominula</name>
    <dbReference type="NCBI Taxonomy" id="743375"/>
    <lineage>
        <taxon>Eukaryota</taxon>
        <taxon>Metazoa</taxon>
        <taxon>Ecdysozoa</taxon>
        <taxon>Arthropoda</taxon>
        <taxon>Hexapoda</taxon>
        <taxon>Insecta</taxon>
        <taxon>Pterygota</taxon>
        <taxon>Neoptera</taxon>
        <taxon>Endopterygota</taxon>
        <taxon>Hymenoptera</taxon>
        <taxon>Apocrita</taxon>
        <taxon>Aculeata</taxon>
        <taxon>Vespoidea</taxon>
        <taxon>Vespidae</taxon>
        <taxon>Polistinae</taxon>
        <taxon>Polistini</taxon>
        <taxon>Polistes</taxon>
    </lineage>
</organism>
<proteinExistence type="predicted"/>
<dbReference type="PANTHER" id="PTHR28678">
    <property type="entry name" value="CODANIN-1"/>
    <property type="match status" value="1"/>
</dbReference>
<name>A0ABM1JDA3_POLDO</name>
<gene>
    <name evidence="3 4" type="primary">LOC107073967</name>
</gene>
<evidence type="ECO:0000259" key="1">
    <source>
        <dbReference type="Pfam" id="PF15296"/>
    </source>
</evidence>
<reference evidence="3 4" key="1">
    <citation type="submission" date="2025-05" db="UniProtKB">
        <authorList>
            <consortium name="RefSeq"/>
        </authorList>
    </citation>
    <scope>IDENTIFICATION</scope>
    <source>
        <tissue evidence="3 4">Whole body</tissue>
    </source>
</reference>
<dbReference type="InterPro" id="IPR040031">
    <property type="entry name" value="Codanin-1"/>
</dbReference>
<dbReference type="Pfam" id="PF15296">
    <property type="entry name" value="Codanin-1_C"/>
    <property type="match status" value="1"/>
</dbReference>